<dbReference type="Proteomes" id="UP000261080">
    <property type="component" value="Unassembled WGS sequence"/>
</dbReference>
<sequence length="59" mass="6738">MEEKNVRPPPWPDNVSGPGGGIAVREEKGEDEGRLMLQSTEIFDFHLTILNIYDIVNRR</sequence>
<evidence type="ECO:0000313" key="3">
    <source>
        <dbReference type="Proteomes" id="UP000261080"/>
    </source>
</evidence>
<organism evidence="2 3">
    <name type="scientific">Sellimonas intestinalis</name>
    <dbReference type="NCBI Taxonomy" id="1653434"/>
    <lineage>
        <taxon>Bacteria</taxon>
        <taxon>Bacillati</taxon>
        <taxon>Bacillota</taxon>
        <taxon>Clostridia</taxon>
        <taxon>Lachnospirales</taxon>
        <taxon>Lachnospiraceae</taxon>
        <taxon>Sellimonas</taxon>
    </lineage>
</organism>
<evidence type="ECO:0000313" key="2">
    <source>
        <dbReference type="EMBL" id="RGE87112.1"/>
    </source>
</evidence>
<protein>
    <submittedName>
        <fullName evidence="2">Uncharacterized protein</fullName>
    </submittedName>
</protein>
<dbReference type="RefSeq" id="WP_024732202.1">
    <property type="nucleotide sequence ID" value="NZ_BAABYU010000001.1"/>
</dbReference>
<accession>A0A3E3K1W5</accession>
<proteinExistence type="predicted"/>
<evidence type="ECO:0000256" key="1">
    <source>
        <dbReference type="SAM" id="MobiDB-lite"/>
    </source>
</evidence>
<reference evidence="2 3" key="1">
    <citation type="submission" date="2018-08" db="EMBL/GenBank/DDBJ databases">
        <title>A genome reference for cultivated species of the human gut microbiota.</title>
        <authorList>
            <person name="Zou Y."/>
            <person name="Xue W."/>
            <person name="Luo G."/>
        </authorList>
    </citation>
    <scope>NUCLEOTIDE SEQUENCE [LARGE SCALE GENOMIC DNA]</scope>
    <source>
        <strain evidence="2 3">AF37-2AT</strain>
    </source>
</reference>
<feature type="region of interest" description="Disordered" evidence="1">
    <location>
        <begin position="1"/>
        <end position="31"/>
    </location>
</feature>
<gene>
    <name evidence="2" type="ORF">DW016_09285</name>
</gene>
<comment type="caution">
    <text evidence="2">The sequence shown here is derived from an EMBL/GenBank/DDBJ whole genome shotgun (WGS) entry which is preliminary data.</text>
</comment>
<dbReference type="EMBL" id="QVLX01000004">
    <property type="protein sequence ID" value="RGE87112.1"/>
    <property type="molecule type" value="Genomic_DNA"/>
</dbReference>
<name>A0A3E3K1W5_9FIRM</name>
<keyword evidence="3" id="KW-1185">Reference proteome</keyword>
<dbReference type="AlphaFoldDB" id="A0A3E3K1W5"/>